<reference evidence="3" key="1">
    <citation type="submission" date="2022-07" db="EMBL/GenBank/DDBJ databases">
        <title>Phylogenomic reconstructions and comparative analyses of Kickxellomycotina fungi.</title>
        <authorList>
            <person name="Reynolds N.K."/>
            <person name="Stajich J.E."/>
            <person name="Barry K."/>
            <person name="Grigoriev I.V."/>
            <person name="Crous P."/>
            <person name="Smith M.E."/>
        </authorList>
    </citation>
    <scope>NUCLEOTIDE SEQUENCE</scope>
    <source>
        <strain evidence="3">NBRC 32514</strain>
    </source>
</reference>
<accession>A0A9W8CQZ4</accession>
<dbReference type="AlphaFoldDB" id="A0A9W8CQZ4"/>
<feature type="domain" description="Alpha/beta hydrolase fold-3" evidence="2">
    <location>
        <begin position="142"/>
        <end position="338"/>
    </location>
</feature>
<name>A0A9W8CQZ4_9FUNG</name>
<dbReference type="SUPFAM" id="SSF53474">
    <property type="entry name" value="alpha/beta-Hydrolases"/>
    <property type="match status" value="1"/>
</dbReference>
<dbReference type="InterPro" id="IPR029058">
    <property type="entry name" value="AB_hydrolase_fold"/>
</dbReference>
<proteinExistence type="predicted"/>
<dbReference type="PANTHER" id="PTHR48081:SF30">
    <property type="entry name" value="ACETYL-HYDROLASE LIPR-RELATED"/>
    <property type="match status" value="1"/>
</dbReference>
<dbReference type="GO" id="GO:0004806">
    <property type="term" value="F:triacylglycerol lipase activity"/>
    <property type="evidence" value="ECO:0007669"/>
    <property type="project" value="TreeGrafter"/>
</dbReference>
<dbReference type="Gene3D" id="3.40.50.1820">
    <property type="entry name" value="alpha/beta hydrolase"/>
    <property type="match status" value="1"/>
</dbReference>
<dbReference type="InterPro" id="IPR050300">
    <property type="entry name" value="GDXG_lipolytic_enzyme"/>
</dbReference>
<dbReference type="EMBL" id="JANBOJ010000241">
    <property type="protein sequence ID" value="KAJ1720613.1"/>
    <property type="molecule type" value="Genomic_DNA"/>
</dbReference>
<comment type="caution">
    <text evidence="3">The sequence shown here is derived from an EMBL/GenBank/DDBJ whole genome shotgun (WGS) entry which is preliminary data.</text>
</comment>
<evidence type="ECO:0000259" key="2">
    <source>
        <dbReference type="Pfam" id="PF07859"/>
    </source>
</evidence>
<organism evidence="3 4">
    <name type="scientific">Coemansia erecta</name>
    <dbReference type="NCBI Taxonomy" id="147472"/>
    <lineage>
        <taxon>Eukaryota</taxon>
        <taxon>Fungi</taxon>
        <taxon>Fungi incertae sedis</taxon>
        <taxon>Zoopagomycota</taxon>
        <taxon>Kickxellomycotina</taxon>
        <taxon>Kickxellomycetes</taxon>
        <taxon>Kickxellales</taxon>
        <taxon>Kickxellaceae</taxon>
        <taxon>Coemansia</taxon>
    </lineage>
</organism>
<sequence length="362" mass="39144">MLSTSLLRDAWAAVHGVAVVVATVARAVVGRRLDDAWDWRTQASRDLLVRWSSDGEARRGLFLLSGALGWLQQQAGPLQTYTCVELAATHAYPVDGGLAARCGRWGPRLLAMSQAQPQPPLPVDLVQSTQTAAAGGGRVGLLLHGGAYVTGGRTEYRVLAVRMSRELALPVYVVEYRLAPATKYPGQLYDALRALDFLERRGHAASSVVVLGDSAGGNLALALWQATRAPFAGLVLLSPRVDVVSRRPSWARNMHRDILPRFDWHQGSLALLLLEEDRVEEDAFLAPVHADLTGAPRMLVQVGTGEVMLDDVRAFVLRAEAAGQVVYAEYDGAFHVFQAAPLGAVGSAEAWRQARDFVRALG</sequence>
<dbReference type="InterPro" id="IPR013094">
    <property type="entry name" value="AB_hydrolase_3"/>
</dbReference>
<evidence type="ECO:0000313" key="4">
    <source>
        <dbReference type="Proteomes" id="UP001149813"/>
    </source>
</evidence>
<dbReference type="Pfam" id="PF07859">
    <property type="entry name" value="Abhydrolase_3"/>
    <property type="match status" value="1"/>
</dbReference>
<protein>
    <recommendedName>
        <fullName evidence="2">Alpha/beta hydrolase fold-3 domain-containing protein</fullName>
    </recommendedName>
</protein>
<dbReference type="PANTHER" id="PTHR48081">
    <property type="entry name" value="AB HYDROLASE SUPERFAMILY PROTEIN C4A8.06C"/>
    <property type="match status" value="1"/>
</dbReference>
<evidence type="ECO:0000256" key="1">
    <source>
        <dbReference type="ARBA" id="ARBA00022801"/>
    </source>
</evidence>
<gene>
    <name evidence="3" type="ORF">LPJ53_004777</name>
</gene>
<keyword evidence="4" id="KW-1185">Reference proteome</keyword>
<dbReference type="Proteomes" id="UP001149813">
    <property type="component" value="Unassembled WGS sequence"/>
</dbReference>
<dbReference type="OrthoDB" id="408631at2759"/>
<evidence type="ECO:0000313" key="3">
    <source>
        <dbReference type="EMBL" id="KAJ1720613.1"/>
    </source>
</evidence>
<keyword evidence="1" id="KW-0378">Hydrolase</keyword>